<accession>A0ABT0GM06</accession>
<dbReference type="Proteomes" id="UP001431449">
    <property type="component" value="Unassembled WGS sequence"/>
</dbReference>
<sequence length="110" mass="11825">MPILQLHLVSDPGTTQRLVERLARIDGVSLVAQSLIADEDGARPVADLSQPAPPALPVGLLECMLEIDVPDAHSAREVRRVSEQMAMGGTLDLDPDSGHDPLWFGSSRVH</sequence>
<comment type="caution">
    <text evidence="2">The sequence shown here is derived from an EMBL/GenBank/DDBJ whole genome shotgun (WGS) entry which is preliminary data.</text>
</comment>
<reference evidence="2" key="1">
    <citation type="submission" date="2022-04" db="EMBL/GenBank/DDBJ databases">
        <title>Lysobacter sp. CAU 1642 isolated from sea sand.</title>
        <authorList>
            <person name="Kim W."/>
        </authorList>
    </citation>
    <scope>NUCLEOTIDE SEQUENCE</scope>
    <source>
        <strain evidence="2">CAU 1642</strain>
    </source>
</reference>
<evidence type="ECO:0000256" key="1">
    <source>
        <dbReference type="SAM" id="MobiDB-lite"/>
    </source>
</evidence>
<name>A0ABT0GM06_9GAMM</name>
<keyword evidence="3" id="KW-1185">Reference proteome</keyword>
<evidence type="ECO:0000313" key="2">
    <source>
        <dbReference type="EMBL" id="MCK7595244.1"/>
    </source>
</evidence>
<feature type="region of interest" description="Disordered" evidence="1">
    <location>
        <begin position="89"/>
        <end position="110"/>
    </location>
</feature>
<organism evidence="2 3">
    <name type="scientific">Pseudomarimonas salicorniae</name>
    <dbReference type="NCBI Taxonomy" id="2933270"/>
    <lineage>
        <taxon>Bacteria</taxon>
        <taxon>Pseudomonadati</taxon>
        <taxon>Pseudomonadota</taxon>
        <taxon>Gammaproteobacteria</taxon>
        <taxon>Lysobacterales</taxon>
        <taxon>Lysobacteraceae</taxon>
        <taxon>Pseudomarimonas</taxon>
    </lineage>
</organism>
<evidence type="ECO:0008006" key="4">
    <source>
        <dbReference type="Google" id="ProtNLM"/>
    </source>
</evidence>
<dbReference type="RefSeq" id="WP_248211054.1">
    <property type="nucleotide sequence ID" value="NZ_JALNMH010000015.1"/>
</dbReference>
<protein>
    <recommendedName>
        <fullName evidence="4">ACT domain-containing protein</fullName>
    </recommendedName>
</protein>
<dbReference type="EMBL" id="JALNMH010000015">
    <property type="protein sequence ID" value="MCK7595244.1"/>
    <property type="molecule type" value="Genomic_DNA"/>
</dbReference>
<proteinExistence type="predicted"/>
<gene>
    <name evidence="2" type="ORF">M0G41_16410</name>
</gene>
<evidence type="ECO:0000313" key="3">
    <source>
        <dbReference type="Proteomes" id="UP001431449"/>
    </source>
</evidence>